<dbReference type="InterPro" id="IPR040845">
    <property type="entry name" value="Arnt_C"/>
</dbReference>
<evidence type="ECO:0000313" key="11">
    <source>
        <dbReference type="EMBL" id="MBB5190030.1"/>
    </source>
</evidence>
<reference evidence="11 12" key="1">
    <citation type="submission" date="2020-08" db="EMBL/GenBank/DDBJ databases">
        <title>Genomic Encyclopedia of Type Strains, Phase IV (KMG-IV): sequencing the most valuable type-strain genomes for metagenomic binning, comparative biology and taxonomic classification.</title>
        <authorList>
            <person name="Goeker M."/>
        </authorList>
    </citation>
    <scope>NUCLEOTIDE SEQUENCE [LARGE SCALE GENOMIC DNA]</scope>
    <source>
        <strain evidence="11 12">DSM 18233</strain>
    </source>
</reference>
<keyword evidence="4 11" id="KW-0808">Transferase</keyword>
<dbReference type="PANTHER" id="PTHR33908">
    <property type="entry name" value="MANNOSYLTRANSFERASE YKCB-RELATED"/>
    <property type="match status" value="1"/>
</dbReference>
<feature type="domain" description="ArnT-like N-terminal" evidence="9">
    <location>
        <begin position="12"/>
        <end position="233"/>
    </location>
</feature>
<dbReference type="GO" id="GO:0005886">
    <property type="term" value="C:plasma membrane"/>
    <property type="evidence" value="ECO:0007669"/>
    <property type="project" value="UniProtKB-SubCell"/>
</dbReference>
<sequence length="547" mass="62175">MNAFFSRPGFRVLIVVLFAVLWFGTLGYRKVITPDEGRYAEIGREMAVSGDWVTPRLNGIKYFEKPALQYWGTAASFKLLGENEFAARLWPGLTGFLGVLFAFLVSRRFWGERVAWLTGAILASCVWWMANGHFLTLDMGVSFFMSLGMGAFMLAQRKDATEDENRNWMVACWAAMGLAILSKGLIGIVLPGAVLVLYSLIQRDARLWLRLHIGKGLLVMLVITVPWFWFVSRANSEFLWFFFVHEHFQRFTTTEHHRLGPVWYFIPVLIAGMLPWTSLLPQALKLGWQKDETQRFQANRFLLIWAVFIFAFFSKSDSKLPSYILPIFPALAMLAAQVLDKLSARAVRWHLGWVALLGLAVIIGAYFFGQTGSVRTPQEINHIYSWWLVAAGMVLLATGVATWMLASRNQKCAAIAATVIGSVIGFQIPMLGHESFAVTNSSYYLVQAMKPHITPSTTLYAVEYYDQSLPFYLKRTLQFVDYVDEFETGQKAEPDKLIHMDEFARRWQTDQAPMAVVTQTTYEKLQKLGLSMSILTSDPRRLVITRP</sequence>
<dbReference type="AlphaFoldDB" id="A0A840RCE8"/>
<dbReference type="RefSeq" id="WP_184097640.1">
    <property type="nucleotide sequence ID" value="NZ_JACHHN010000001.1"/>
</dbReference>
<feature type="domain" description="Aminoarabinose transferase C-terminal" evidence="10">
    <location>
        <begin position="445"/>
        <end position="546"/>
    </location>
</feature>
<evidence type="ECO:0000256" key="2">
    <source>
        <dbReference type="ARBA" id="ARBA00022475"/>
    </source>
</evidence>
<evidence type="ECO:0000256" key="5">
    <source>
        <dbReference type="ARBA" id="ARBA00022692"/>
    </source>
</evidence>
<protein>
    <submittedName>
        <fullName evidence="11">4-amino-4-deoxy-L-arabinose transferase-like glycosyltransferase</fullName>
    </submittedName>
</protein>
<evidence type="ECO:0000259" key="10">
    <source>
        <dbReference type="Pfam" id="PF18583"/>
    </source>
</evidence>
<feature type="transmembrane region" description="Helical" evidence="8">
    <location>
        <begin position="113"/>
        <end position="130"/>
    </location>
</feature>
<feature type="transmembrane region" description="Helical" evidence="8">
    <location>
        <begin position="320"/>
        <end position="339"/>
    </location>
</feature>
<dbReference type="Proteomes" id="UP000543030">
    <property type="component" value="Unassembled WGS sequence"/>
</dbReference>
<evidence type="ECO:0000256" key="6">
    <source>
        <dbReference type="ARBA" id="ARBA00022989"/>
    </source>
</evidence>
<gene>
    <name evidence="11" type="ORF">HNQ50_000740</name>
</gene>
<proteinExistence type="predicted"/>
<keyword evidence="3" id="KW-0328">Glycosyltransferase</keyword>
<evidence type="ECO:0000259" key="9">
    <source>
        <dbReference type="Pfam" id="PF02366"/>
    </source>
</evidence>
<feature type="transmembrane region" description="Helical" evidence="8">
    <location>
        <begin position="351"/>
        <end position="369"/>
    </location>
</feature>
<dbReference type="GO" id="GO:0010041">
    <property type="term" value="P:response to iron(III) ion"/>
    <property type="evidence" value="ECO:0007669"/>
    <property type="project" value="TreeGrafter"/>
</dbReference>
<keyword evidence="12" id="KW-1185">Reference proteome</keyword>
<dbReference type="Pfam" id="PF18583">
    <property type="entry name" value="Arnt_C"/>
    <property type="match status" value="1"/>
</dbReference>
<feature type="transmembrane region" description="Helical" evidence="8">
    <location>
        <begin position="12"/>
        <end position="28"/>
    </location>
</feature>
<evidence type="ECO:0000313" key="12">
    <source>
        <dbReference type="Proteomes" id="UP000543030"/>
    </source>
</evidence>
<evidence type="ECO:0000256" key="8">
    <source>
        <dbReference type="SAM" id="Phobius"/>
    </source>
</evidence>
<dbReference type="Pfam" id="PF02366">
    <property type="entry name" value="PMT"/>
    <property type="match status" value="1"/>
</dbReference>
<feature type="transmembrane region" description="Helical" evidence="8">
    <location>
        <begin position="384"/>
        <end position="406"/>
    </location>
</feature>
<dbReference type="GO" id="GO:0009103">
    <property type="term" value="P:lipopolysaccharide biosynthetic process"/>
    <property type="evidence" value="ECO:0007669"/>
    <property type="project" value="UniProtKB-ARBA"/>
</dbReference>
<keyword evidence="5 8" id="KW-0812">Transmembrane</keyword>
<dbReference type="GO" id="GO:0006493">
    <property type="term" value="P:protein O-linked glycosylation"/>
    <property type="evidence" value="ECO:0007669"/>
    <property type="project" value="InterPro"/>
</dbReference>
<accession>A0A840RCE8</accession>
<organism evidence="11 12">
    <name type="scientific">Silvimonas terrae</name>
    <dbReference type="NCBI Taxonomy" id="300266"/>
    <lineage>
        <taxon>Bacteria</taxon>
        <taxon>Pseudomonadati</taxon>
        <taxon>Pseudomonadota</taxon>
        <taxon>Betaproteobacteria</taxon>
        <taxon>Neisseriales</taxon>
        <taxon>Chitinibacteraceae</taxon>
        <taxon>Silvimonas</taxon>
    </lineage>
</organism>
<dbReference type="GO" id="GO:0016763">
    <property type="term" value="F:pentosyltransferase activity"/>
    <property type="evidence" value="ECO:0007669"/>
    <property type="project" value="TreeGrafter"/>
</dbReference>
<feature type="transmembrane region" description="Helical" evidence="8">
    <location>
        <begin position="296"/>
        <end position="314"/>
    </location>
</feature>
<name>A0A840RCE8_9NEIS</name>
<keyword evidence="7 8" id="KW-0472">Membrane</keyword>
<dbReference type="PANTHER" id="PTHR33908:SF3">
    <property type="entry name" value="UNDECAPRENYL PHOSPHATE-ALPHA-4-AMINO-4-DEOXY-L-ARABINOSE ARABINOSYL TRANSFERASE"/>
    <property type="match status" value="1"/>
</dbReference>
<keyword evidence="6 8" id="KW-1133">Transmembrane helix</keyword>
<feature type="transmembrane region" description="Helical" evidence="8">
    <location>
        <begin position="213"/>
        <end position="231"/>
    </location>
</feature>
<evidence type="ECO:0000256" key="3">
    <source>
        <dbReference type="ARBA" id="ARBA00022676"/>
    </source>
</evidence>
<feature type="transmembrane region" description="Helical" evidence="8">
    <location>
        <begin position="413"/>
        <end position="432"/>
    </location>
</feature>
<feature type="transmembrane region" description="Helical" evidence="8">
    <location>
        <begin position="262"/>
        <end position="284"/>
    </location>
</feature>
<comment type="subcellular location">
    <subcellularLocation>
        <location evidence="1">Cell membrane</location>
        <topology evidence="1">Multi-pass membrane protein</topology>
    </subcellularLocation>
</comment>
<dbReference type="GO" id="GO:0000030">
    <property type="term" value="F:mannosyltransferase activity"/>
    <property type="evidence" value="ECO:0007669"/>
    <property type="project" value="InterPro"/>
</dbReference>
<feature type="transmembrane region" description="Helical" evidence="8">
    <location>
        <begin position="85"/>
        <end position="107"/>
    </location>
</feature>
<keyword evidence="2" id="KW-1003">Cell membrane</keyword>
<feature type="transmembrane region" description="Helical" evidence="8">
    <location>
        <begin position="168"/>
        <end position="201"/>
    </location>
</feature>
<comment type="caution">
    <text evidence="11">The sequence shown here is derived from an EMBL/GenBank/DDBJ whole genome shotgun (WGS) entry which is preliminary data.</text>
</comment>
<dbReference type="EMBL" id="JACHHN010000001">
    <property type="protein sequence ID" value="MBB5190030.1"/>
    <property type="molecule type" value="Genomic_DNA"/>
</dbReference>
<evidence type="ECO:0000256" key="7">
    <source>
        <dbReference type="ARBA" id="ARBA00023136"/>
    </source>
</evidence>
<dbReference type="InterPro" id="IPR050297">
    <property type="entry name" value="LipidA_mod_glycosyltrf_83"/>
</dbReference>
<evidence type="ECO:0000256" key="4">
    <source>
        <dbReference type="ARBA" id="ARBA00022679"/>
    </source>
</evidence>
<evidence type="ECO:0000256" key="1">
    <source>
        <dbReference type="ARBA" id="ARBA00004651"/>
    </source>
</evidence>
<dbReference type="InterPro" id="IPR003342">
    <property type="entry name" value="ArnT-like_N"/>
</dbReference>